<protein>
    <submittedName>
        <fullName evidence="4">Uncharacterized protein</fullName>
    </submittedName>
</protein>
<dbReference type="Proteomes" id="UP000887228">
    <property type="component" value="Unassembled WGS sequence"/>
</dbReference>
<reference evidence="1 7" key="2">
    <citation type="submission" date="2021-07" db="EMBL/GenBank/DDBJ databases">
        <title>Whole genome sequencing of carbapenem-resistant Pseudomonas spp. isolated in Japan.</title>
        <authorList>
            <person name="Suzuki M."/>
            <person name="Maehana S."/>
            <person name="Kitasato H."/>
        </authorList>
    </citation>
    <scope>NUCLEOTIDE SEQUENCE</scope>
    <source>
        <strain evidence="1">KAM435</strain>
        <strain evidence="2 7">KAM436</strain>
    </source>
</reference>
<evidence type="ECO:0000313" key="7">
    <source>
        <dbReference type="Proteomes" id="UP000887228"/>
    </source>
</evidence>
<evidence type="ECO:0000313" key="6">
    <source>
        <dbReference type="Proteomes" id="UP000321110"/>
    </source>
</evidence>
<gene>
    <name evidence="5" type="ORF">E6Q69_15025</name>
    <name evidence="1" type="ORF">KAM435_01670</name>
    <name evidence="2" type="ORF">KAM436_03640</name>
    <name evidence="4" type="ORF">N5C05_07660</name>
    <name evidence="3" type="ORF">N7380_03030</name>
</gene>
<evidence type="ECO:0000313" key="4">
    <source>
        <dbReference type="EMBL" id="MDH1054634.1"/>
    </source>
</evidence>
<dbReference type="Proteomes" id="UP001158730">
    <property type="component" value="Unassembled WGS sequence"/>
</dbReference>
<dbReference type="KEGG" id="palc:A0T30_16325"/>
<accession>A0A142IU75</accession>
<dbReference type="RefSeq" id="WP_061905009.1">
    <property type="nucleotide sequence ID" value="NZ_AP024354.1"/>
</dbReference>
<dbReference type="EMBL" id="SSFO01000252">
    <property type="protein sequence ID" value="TXI29434.1"/>
    <property type="molecule type" value="Genomic_DNA"/>
</dbReference>
<dbReference type="Proteomes" id="UP001158058">
    <property type="component" value="Unassembled WGS sequence"/>
</dbReference>
<reference evidence="4" key="3">
    <citation type="submission" date="2022-09" db="EMBL/GenBank/DDBJ databases">
        <title>Intensive care unit water sources are persistently colonized with multi-drug resistant bacteria and are the site of extensive horizontal gene transfer of antibiotic resistance genes.</title>
        <authorList>
            <person name="Diorio-Toth L."/>
        </authorList>
    </citation>
    <scope>NUCLEOTIDE SEQUENCE</scope>
    <source>
        <strain evidence="4">GD03990</strain>
        <strain evidence="3">GD04146</strain>
    </source>
</reference>
<evidence type="ECO:0000313" key="8">
    <source>
        <dbReference type="Proteomes" id="UP001158730"/>
    </source>
</evidence>
<reference evidence="5 6" key="1">
    <citation type="submission" date="2018-09" db="EMBL/GenBank/DDBJ databases">
        <title>Metagenome Assembled Genomes from an Advanced Water Purification Facility.</title>
        <authorList>
            <person name="Stamps B.W."/>
            <person name="Spear J.R."/>
        </authorList>
    </citation>
    <scope>NUCLEOTIDE SEQUENCE [LARGE SCALE GENOMIC DNA]</scope>
    <source>
        <strain evidence="5">Bin_52_1</strain>
    </source>
</reference>
<dbReference type="EMBL" id="JAOBYN010000005">
    <property type="protein sequence ID" value="MDH1054634.1"/>
    <property type="molecule type" value="Genomic_DNA"/>
</dbReference>
<evidence type="ECO:0000313" key="3">
    <source>
        <dbReference type="EMBL" id="MDH0141276.1"/>
    </source>
</evidence>
<dbReference type="Proteomes" id="UP000321110">
    <property type="component" value="Unassembled WGS sequence"/>
</dbReference>
<organism evidence="4 8">
    <name type="scientific">Aquipseudomonas alcaligenes</name>
    <name type="common">Pseudomonas alcaligenes</name>
    <dbReference type="NCBI Taxonomy" id="43263"/>
    <lineage>
        <taxon>Bacteria</taxon>
        <taxon>Pseudomonadati</taxon>
        <taxon>Pseudomonadota</taxon>
        <taxon>Gammaproteobacteria</taxon>
        <taxon>Pseudomonadales</taxon>
        <taxon>Pseudomonadaceae</taxon>
        <taxon>Aquipseudomonas</taxon>
    </lineage>
</organism>
<sequence>MSSSKNKIVPLQPRDSEEALERLNRITGLRFARWPESLAALARQAAEENEPAKPGSVVRFGVF</sequence>
<evidence type="ECO:0000313" key="1">
    <source>
        <dbReference type="EMBL" id="GIZ86840.1"/>
    </source>
</evidence>
<evidence type="ECO:0000313" key="2">
    <source>
        <dbReference type="EMBL" id="GIZ91396.1"/>
    </source>
</evidence>
<dbReference type="EMBL" id="JAODZF010000001">
    <property type="protein sequence ID" value="MDH0141276.1"/>
    <property type="molecule type" value="Genomic_DNA"/>
</dbReference>
<dbReference type="GeneID" id="42931371"/>
<evidence type="ECO:0000313" key="5">
    <source>
        <dbReference type="EMBL" id="TXI29434.1"/>
    </source>
</evidence>
<dbReference type="Proteomes" id="UP000887212">
    <property type="component" value="Unassembled WGS sequence"/>
</dbReference>
<dbReference type="EMBL" id="BPMS01000001">
    <property type="protein sequence ID" value="GIZ86840.1"/>
    <property type="molecule type" value="Genomic_DNA"/>
</dbReference>
<dbReference type="AlphaFoldDB" id="A0A142IU75"/>
<proteinExistence type="predicted"/>
<name>A0A142IU75_AQUAC</name>
<comment type="caution">
    <text evidence="4">The sequence shown here is derived from an EMBL/GenBank/DDBJ whole genome shotgun (WGS) entry which is preliminary data.</text>
</comment>
<dbReference type="EMBL" id="BPMT01000001">
    <property type="protein sequence ID" value="GIZ91396.1"/>
    <property type="molecule type" value="Genomic_DNA"/>
</dbReference>